<proteinExistence type="predicted"/>
<reference evidence="1 2" key="1">
    <citation type="journal article" date="2019" name="Plant Biotechnol. J.">
        <title>The red bayberry genome and genetic basis of sex determination.</title>
        <authorList>
            <person name="Jia H.M."/>
            <person name="Jia H.J."/>
            <person name="Cai Q.L."/>
            <person name="Wang Y."/>
            <person name="Zhao H.B."/>
            <person name="Yang W.F."/>
            <person name="Wang G.Y."/>
            <person name="Li Y.H."/>
            <person name="Zhan D.L."/>
            <person name="Shen Y.T."/>
            <person name="Niu Q.F."/>
            <person name="Chang L."/>
            <person name="Qiu J."/>
            <person name="Zhao L."/>
            <person name="Xie H.B."/>
            <person name="Fu W.Y."/>
            <person name="Jin J."/>
            <person name="Li X.W."/>
            <person name="Jiao Y."/>
            <person name="Zhou C.C."/>
            <person name="Tu T."/>
            <person name="Chai C.Y."/>
            <person name="Gao J.L."/>
            <person name="Fan L.J."/>
            <person name="van de Weg E."/>
            <person name="Wang J.Y."/>
            <person name="Gao Z.S."/>
        </authorList>
    </citation>
    <scope>NUCLEOTIDE SEQUENCE [LARGE SCALE GENOMIC DNA]</scope>
    <source>
        <tissue evidence="1">Leaves</tissue>
    </source>
</reference>
<evidence type="ECO:0000313" key="1">
    <source>
        <dbReference type="EMBL" id="KAB1213949.1"/>
    </source>
</evidence>
<protein>
    <submittedName>
        <fullName evidence="1">Uncharacterized protein</fullName>
    </submittedName>
</protein>
<accession>A0A6A1VM12</accession>
<organism evidence="1 2">
    <name type="scientific">Morella rubra</name>
    <name type="common">Chinese bayberry</name>
    <dbReference type="NCBI Taxonomy" id="262757"/>
    <lineage>
        <taxon>Eukaryota</taxon>
        <taxon>Viridiplantae</taxon>
        <taxon>Streptophyta</taxon>
        <taxon>Embryophyta</taxon>
        <taxon>Tracheophyta</taxon>
        <taxon>Spermatophyta</taxon>
        <taxon>Magnoliopsida</taxon>
        <taxon>eudicotyledons</taxon>
        <taxon>Gunneridae</taxon>
        <taxon>Pentapetalae</taxon>
        <taxon>rosids</taxon>
        <taxon>fabids</taxon>
        <taxon>Fagales</taxon>
        <taxon>Myricaceae</taxon>
        <taxon>Morella</taxon>
    </lineage>
</organism>
<dbReference type="EMBL" id="RXIC02000023">
    <property type="protein sequence ID" value="KAB1213949.1"/>
    <property type="molecule type" value="Genomic_DNA"/>
</dbReference>
<dbReference type="Proteomes" id="UP000516437">
    <property type="component" value="Chromosome 5"/>
</dbReference>
<comment type="caution">
    <text evidence="1">The sequence shown here is derived from an EMBL/GenBank/DDBJ whole genome shotgun (WGS) entry which is preliminary data.</text>
</comment>
<gene>
    <name evidence="1" type="ORF">CJ030_MR5G017212</name>
</gene>
<evidence type="ECO:0000313" key="2">
    <source>
        <dbReference type="Proteomes" id="UP000516437"/>
    </source>
</evidence>
<sequence>MRVSSTPARYPSTVESGRSSLLCETSLTLCPPLQEPQGPSFRLGRMVQLSTWNGRASELRKQTLPHEAEALSRYPVALARVTSLRYQARQSVTNGGKLKSLLSPLTLSSMGQRRRIANPKLVI</sequence>
<keyword evidence="2" id="KW-1185">Reference proteome</keyword>
<dbReference type="AlphaFoldDB" id="A0A6A1VM12"/>
<name>A0A6A1VM12_9ROSI</name>